<evidence type="ECO:0000313" key="6">
    <source>
        <dbReference type="Proteomes" id="UP000178082"/>
    </source>
</evidence>
<dbReference type="GO" id="GO:0006086">
    <property type="term" value="P:pyruvate decarboxylation to acetyl-CoA"/>
    <property type="evidence" value="ECO:0007669"/>
    <property type="project" value="TreeGrafter"/>
</dbReference>
<dbReference type="PANTHER" id="PTHR11516:SF41">
    <property type="entry name" value="3-METHYL-2-OXOBUTANOATE DEHYDROGENASE SUBUNIT ALPHA"/>
    <property type="match status" value="1"/>
</dbReference>
<dbReference type="STRING" id="1817883.A3G31_06315"/>
<dbReference type="AlphaFoldDB" id="A0A1F7SCL8"/>
<dbReference type="InterPro" id="IPR029061">
    <property type="entry name" value="THDP-binding"/>
</dbReference>
<dbReference type="Proteomes" id="UP000178082">
    <property type="component" value="Unassembled WGS sequence"/>
</dbReference>
<feature type="domain" description="Dehydrogenase E1 component" evidence="4">
    <location>
        <begin position="23"/>
        <end position="318"/>
    </location>
</feature>
<dbReference type="InterPro" id="IPR050642">
    <property type="entry name" value="PDH_E1_Alpha_Subunit"/>
</dbReference>
<dbReference type="EMBL" id="MGDI01000042">
    <property type="protein sequence ID" value="OGL51461.1"/>
    <property type="molecule type" value="Genomic_DNA"/>
</dbReference>
<dbReference type="Pfam" id="PF00676">
    <property type="entry name" value="E1_dh"/>
    <property type="match status" value="1"/>
</dbReference>
<proteinExistence type="predicted"/>
<dbReference type="InterPro" id="IPR001017">
    <property type="entry name" value="DH_E1"/>
</dbReference>
<keyword evidence="2" id="KW-0560">Oxidoreductase</keyword>
<dbReference type="GO" id="GO:0004739">
    <property type="term" value="F:pyruvate dehydrogenase (acetyl-transferring) activity"/>
    <property type="evidence" value="ECO:0007669"/>
    <property type="project" value="TreeGrafter"/>
</dbReference>
<dbReference type="CDD" id="cd02000">
    <property type="entry name" value="TPP_E1_PDC_ADC_BCADC"/>
    <property type="match status" value="1"/>
</dbReference>
<protein>
    <recommendedName>
        <fullName evidence="4">Dehydrogenase E1 component domain-containing protein</fullName>
    </recommendedName>
</protein>
<evidence type="ECO:0000259" key="4">
    <source>
        <dbReference type="Pfam" id="PF00676"/>
    </source>
</evidence>
<evidence type="ECO:0000313" key="5">
    <source>
        <dbReference type="EMBL" id="OGL51461.1"/>
    </source>
</evidence>
<reference evidence="5 6" key="1">
    <citation type="journal article" date="2016" name="Nat. Commun.">
        <title>Thousands of microbial genomes shed light on interconnected biogeochemical processes in an aquifer system.</title>
        <authorList>
            <person name="Anantharaman K."/>
            <person name="Brown C.T."/>
            <person name="Hug L.A."/>
            <person name="Sharon I."/>
            <person name="Castelle C.J."/>
            <person name="Probst A.J."/>
            <person name="Thomas B.C."/>
            <person name="Singh A."/>
            <person name="Wilkins M.J."/>
            <person name="Karaoz U."/>
            <person name="Brodie E.L."/>
            <person name="Williams K.H."/>
            <person name="Hubbard S.S."/>
            <person name="Banfield J.F."/>
        </authorList>
    </citation>
    <scope>NUCLEOTIDE SEQUENCE [LARGE SCALE GENOMIC DNA]</scope>
</reference>
<comment type="caution">
    <text evidence="5">The sequence shown here is derived from an EMBL/GenBank/DDBJ whole genome shotgun (WGS) entry which is preliminary data.</text>
</comment>
<keyword evidence="3" id="KW-0786">Thiamine pyrophosphate</keyword>
<organism evidence="5 6">
    <name type="scientific">Candidatus Schekmanbacteria bacterium RIFCSPLOWO2_12_FULL_38_15</name>
    <dbReference type="NCBI Taxonomy" id="1817883"/>
    <lineage>
        <taxon>Bacteria</taxon>
        <taxon>Candidatus Schekmaniibacteriota</taxon>
    </lineage>
</organism>
<comment type="cofactor">
    <cofactor evidence="1">
        <name>thiamine diphosphate</name>
        <dbReference type="ChEBI" id="CHEBI:58937"/>
    </cofactor>
</comment>
<evidence type="ECO:0000256" key="1">
    <source>
        <dbReference type="ARBA" id="ARBA00001964"/>
    </source>
</evidence>
<accession>A0A1F7SCL8</accession>
<dbReference type="PANTHER" id="PTHR11516">
    <property type="entry name" value="PYRUVATE DEHYDROGENASE E1 COMPONENT, ALPHA SUBUNIT BACTERIAL AND ORGANELLAR"/>
    <property type="match status" value="1"/>
</dbReference>
<name>A0A1F7SCL8_9BACT</name>
<gene>
    <name evidence="5" type="ORF">A3G31_06315</name>
</gene>
<evidence type="ECO:0000256" key="3">
    <source>
        <dbReference type="ARBA" id="ARBA00023052"/>
    </source>
</evidence>
<dbReference type="Gene3D" id="3.40.50.970">
    <property type="match status" value="1"/>
</dbReference>
<evidence type="ECO:0000256" key="2">
    <source>
        <dbReference type="ARBA" id="ARBA00023002"/>
    </source>
</evidence>
<sequence>MGVIAIANKPENNQLKELYYLLLLTRNLDERARKLFKQARFTGTYFSAVGQEATTVVPTYGLKKEDVIAPSHREIGANVAKGVPIKYIMAQIYARKTSPDKGKSHPCHYGYAPLNVITPASTVAGQVVVGTGAALAFKIKKTDNVVLSFFGDGATSRGGFHEALNFAGIHKLPIVYICQNNLWAESVPLNLQTALTVLSERAKAYGFEGVTIDGNDVVEVKKAAGAAIEKARKGDGPTFIECRTYRWYGHSEIDPANYRASEEVEEWKKKDPIPRFEKYLLGKKILSEQEKNQIFGRIEKEIDEAVEFAEKSPYPAPEEALEDVYYEGE</sequence>
<dbReference type="SUPFAM" id="SSF52518">
    <property type="entry name" value="Thiamin diphosphate-binding fold (THDP-binding)"/>
    <property type="match status" value="1"/>
</dbReference>